<dbReference type="PRINTS" id="PR01005">
    <property type="entry name" value="FLGHOOKAP1"/>
</dbReference>
<organism evidence="12 13">
    <name type="scientific">Pontibacillus salipaludis</name>
    <dbReference type="NCBI Taxonomy" id="1697394"/>
    <lineage>
        <taxon>Bacteria</taxon>
        <taxon>Bacillati</taxon>
        <taxon>Bacillota</taxon>
        <taxon>Bacilli</taxon>
        <taxon>Bacillales</taxon>
        <taxon>Bacillaceae</taxon>
        <taxon>Pontibacillus</taxon>
    </lineage>
</organism>
<evidence type="ECO:0000256" key="8">
    <source>
        <dbReference type="SAM" id="MobiDB-lite"/>
    </source>
</evidence>
<dbReference type="NCBIfam" id="TIGR02492">
    <property type="entry name" value="flgK_ends"/>
    <property type="match status" value="1"/>
</dbReference>
<feature type="domain" description="Flagellar basal-body/hook protein C-terminal" evidence="10">
    <location>
        <begin position="469"/>
        <end position="507"/>
    </location>
</feature>
<proteinExistence type="inferred from homology"/>
<dbReference type="Pfam" id="PF00460">
    <property type="entry name" value="Flg_bb_rod"/>
    <property type="match status" value="1"/>
</dbReference>
<evidence type="ECO:0000256" key="2">
    <source>
        <dbReference type="ARBA" id="ARBA00004613"/>
    </source>
</evidence>
<dbReference type="SUPFAM" id="SSF64518">
    <property type="entry name" value="Phase 1 flagellin"/>
    <property type="match status" value="1"/>
</dbReference>
<keyword evidence="12" id="KW-0966">Cell projection</keyword>
<evidence type="ECO:0000256" key="7">
    <source>
        <dbReference type="RuleBase" id="RU362065"/>
    </source>
</evidence>
<dbReference type="Pfam" id="PF22638">
    <property type="entry name" value="FlgK_D1"/>
    <property type="match status" value="1"/>
</dbReference>
<evidence type="ECO:0000256" key="1">
    <source>
        <dbReference type="ARBA" id="ARBA00004365"/>
    </source>
</evidence>
<evidence type="ECO:0000259" key="11">
    <source>
        <dbReference type="Pfam" id="PF22638"/>
    </source>
</evidence>
<dbReference type="RefSeq" id="WP_188652950.1">
    <property type="nucleotide sequence ID" value="NZ_BMIN01000006.1"/>
</dbReference>
<comment type="similarity">
    <text evidence="3 7">Belongs to the flagella basal body rod proteins family.</text>
</comment>
<evidence type="ECO:0000259" key="10">
    <source>
        <dbReference type="Pfam" id="PF06429"/>
    </source>
</evidence>
<keyword evidence="13" id="KW-1185">Reference proteome</keyword>
<comment type="subcellular location">
    <subcellularLocation>
        <location evidence="1 7">Bacterial flagellum</location>
    </subcellularLocation>
    <subcellularLocation>
        <location evidence="2 7">Secreted</location>
    </subcellularLocation>
</comment>
<keyword evidence="5 7" id="KW-0964">Secreted</keyword>
<evidence type="ECO:0000259" key="9">
    <source>
        <dbReference type="Pfam" id="PF00460"/>
    </source>
</evidence>
<feature type="domain" description="Flagellar hook-associated protein FlgK helical" evidence="11">
    <location>
        <begin position="102"/>
        <end position="355"/>
    </location>
</feature>
<evidence type="ECO:0000256" key="5">
    <source>
        <dbReference type="ARBA" id="ARBA00022525"/>
    </source>
</evidence>
<dbReference type="Proteomes" id="UP000642571">
    <property type="component" value="Unassembled WGS sequence"/>
</dbReference>
<reference evidence="13" key="1">
    <citation type="journal article" date="2019" name="Int. J. Syst. Evol. Microbiol.">
        <title>The Global Catalogue of Microorganisms (GCM) 10K type strain sequencing project: providing services to taxonomists for standard genome sequencing and annotation.</title>
        <authorList>
            <consortium name="The Broad Institute Genomics Platform"/>
            <consortium name="The Broad Institute Genome Sequencing Center for Infectious Disease"/>
            <person name="Wu L."/>
            <person name="Ma J."/>
        </authorList>
    </citation>
    <scope>NUCLEOTIDE SEQUENCE [LARGE SCALE GENOMIC DNA]</scope>
    <source>
        <strain evidence="13">CGMCC 1.15353</strain>
    </source>
</reference>
<dbReference type="InterPro" id="IPR002371">
    <property type="entry name" value="FlgK"/>
</dbReference>
<comment type="caution">
    <text evidence="12">The sequence shown here is derived from an EMBL/GenBank/DDBJ whole genome shotgun (WGS) entry which is preliminary data.</text>
</comment>
<dbReference type="PANTHER" id="PTHR30033:SF1">
    <property type="entry name" value="FLAGELLAR HOOK-ASSOCIATED PROTEIN 1"/>
    <property type="match status" value="1"/>
</dbReference>
<dbReference type="InterPro" id="IPR053927">
    <property type="entry name" value="FlgK_helical"/>
</dbReference>
<dbReference type="EMBL" id="BMIN01000006">
    <property type="protein sequence ID" value="GGD10843.1"/>
    <property type="molecule type" value="Genomic_DNA"/>
</dbReference>
<feature type="domain" description="Flagellar basal body rod protein N-terminal" evidence="9">
    <location>
        <begin position="8"/>
        <end position="37"/>
    </location>
</feature>
<gene>
    <name evidence="7 12" type="primary">flgK</name>
    <name evidence="12" type="ORF">GCM10011389_18020</name>
</gene>
<dbReference type="Pfam" id="PF06429">
    <property type="entry name" value="Flg_bbr_C"/>
    <property type="match status" value="1"/>
</dbReference>
<dbReference type="InterPro" id="IPR010930">
    <property type="entry name" value="Flg_bb/hook_C_dom"/>
</dbReference>
<evidence type="ECO:0000313" key="12">
    <source>
        <dbReference type="EMBL" id="GGD10843.1"/>
    </source>
</evidence>
<keyword evidence="12" id="KW-0282">Flagellum</keyword>
<dbReference type="PANTHER" id="PTHR30033">
    <property type="entry name" value="FLAGELLAR HOOK-ASSOCIATED PROTEIN 1"/>
    <property type="match status" value="1"/>
</dbReference>
<evidence type="ECO:0000313" key="13">
    <source>
        <dbReference type="Proteomes" id="UP000642571"/>
    </source>
</evidence>
<feature type="region of interest" description="Disordered" evidence="8">
    <location>
        <begin position="451"/>
        <end position="471"/>
    </location>
</feature>
<evidence type="ECO:0000256" key="4">
    <source>
        <dbReference type="ARBA" id="ARBA00016244"/>
    </source>
</evidence>
<accession>A0ABQ1Q1Y0</accession>
<dbReference type="InterPro" id="IPR001444">
    <property type="entry name" value="Flag_bb_rod_N"/>
</dbReference>
<keyword evidence="12" id="KW-0969">Cilium</keyword>
<evidence type="ECO:0000256" key="6">
    <source>
        <dbReference type="ARBA" id="ARBA00023143"/>
    </source>
</evidence>
<protein>
    <recommendedName>
        <fullName evidence="4 7">Flagellar hook-associated protein 1</fullName>
        <shortName evidence="7">HAP1</shortName>
    </recommendedName>
</protein>
<name>A0ABQ1Q1Y0_9BACI</name>
<evidence type="ECO:0000256" key="3">
    <source>
        <dbReference type="ARBA" id="ARBA00009677"/>
    </source>
</evidence>
<sequence>MGSTFNGIEVAKRAMYAQQSALYTTGHNISNANTPGYSRQRVNFEQTAPYPPASRNRPEIPGQVGSGVEAGTIERVRESFLDAQFRGENTKAGYWSTKAEALQKMEEIMNEPSKNGLSKTMDQFWQSLQDLAVNPEDSGARSVVRQRGVAVAETFNYLSSSLKGIQSDFKNQINVTTKEINSIATQINNINNQIGEIEPHGYLPNDLYDERDRLVDELSTLADIKVTSVSSGESSLKIAEGKYKIHIVGNDGKDLFSGTSLVDPSSGSVNALSLTEDGVKDSVDTISLGGTTIDADKFTSTGKFQSLVEAHGYEDENGNGNEAGLYPGMLTELDNMAYTFAEEFNKVHKSGESLHEIDNSGSPDIAFFKEGIARDGFASNMEVSQKIMNSVSNIAAASTEAKGDGDNALNLAAVGSTNLDYDNTGSASDFTSYYEGVIGEMAVQSQEARRLEGNSETLKQSVEERRQSVSGVSLDEEMSNMIKYQHAYNAAARNLTTIDEMLDKVINGMGRVGR</sequence>
<keyword evidence="6 7" id="KW-0975">Bacterial flagellum</keyword>